<keyword evidence="2" id="KW-1185">Reference proteome</keyword>
<comment type="caution">
    <text evidence="1">The sequence shown here is derived from an EMBL/GenBank/DDBJ whole genome shotgun (WGS) entry which is preliminary data.</text>
</comment>
<protein>
    <submittedName>
        <fullName evidence="1">Uncharacterized protein</fullName>
    </submittedName>
</protein>
<gene>
    <name evidence="1" type="ORF">CSOJ01_08091</name>
</gene>
<name>A0A8H6J7S4_9PEZI</name>
<sequence>MSLLRPIPFPWVHCDGTEGCEDLDRTCPGLQPAAQQKCRQTFAVQRSAAQHGAARVGQSRGTPYGARKMEFRTEACRMRWSRAGLGFGVSTYRGGRKQGRLSTRCSYEAGGRQAGKQALPTADARFVLASKFVFTRAAEAQILAQR</sequence>
<evidence type="ECO:0000313" key="2">
    <source>
        <dbReference type="Proteomes" id="UP000652219"/>
    </source>
</evidence>
<evidence type="ECO:0000313" key="1">
    <source>
        <dbReference type="EMBL" id="KAF6807576.1"/>
    </source>
</evidence>
<proteinExistence type="predicted"/>
<dbReference type="EMBL" id="WIGN01000134">
    <property type="protein sequence ID" value="KAF6807576.1"/>
    <property type="molecule type" value="Genomic_DNA"/>
</dbReference>
<dbReference type="Proteomes" id="UP000652219">
    <property type="component" value="Unassembled WGS sequence"/>
</dbReference>
<dbReference type="AlphaFoldDB" id="A0A8H6J7S4"/>
<accession>A0A8H6J7S4</accession>
<reference evidence="1 2" key="1">
    <citation type="journal article" date="2020" name="Phytopathology">
        <title>Genome Sequence Resources of Colletotrichum truncatum, C. plurivorum, C. musicola, and C. sojae: Four Species Pathogenic to Soybean (Glycine max).</title>
        <authorList>
            <person name="Rogerio F."/>
            <person name="Boufleur T.R."/>
            <person name="Ciampi-Guillardi M."/>
            <person name="Sukno S.A."/>
            <person name="Thon M.R."/>
            <person name="Massola Junior N.S."/>
            <person name="Baroncelli R."/>
        </authorList>
    </citation>
    <scope>NUCLEOTIDE SEQUENCE [LARGE SCALE GENOMIC DNA]</scope>
    <source>
        <strain evidence="1 2">LFN0009</strain>
    </source>
</reference>
<organism evidence="1 2">
    <name type="scientific">Colletotrichum sojae</name>
    <dbReference type="NCBI Taxonomy" id="2175907"/>
    <lineage>
        <taxon>Eukaryota</taxon>
        <taxon>Fungi</taxon>
        <taxon>Dikarya</taxon>
        <taxon>Ascomycota</taxon>
        <taxon>Pezizomycotina</taxon>
        <taxon>Sordariomycetes</taxon>
        <taxon>Hypocreomycetidae</taxon>
        <taxon>Glomerellales</taxon>
        <taxon>Glomerellaceae</taxon>
        <taxon>Colletotrichum</taxon>
        <taxon>Colletotrichum orchidearum species complex</taxon>
    </lineage>
</organism>